<protein>
    <recommendedName>
        <fullName evidence="3">Glycosyltransferase</fullName>
    </recommendedName>
</protein>
<proteinExistence type="predicted"/>
<organism evidence="1 2">
    <name type="scientific">Aristophania vespae</name>
    <dbReference type="NCBI Taxonomy" id="2697033"/>
    <lineage>
        <taxon>Bacteria</taxon>
        <taxon>Pseudomonadati</taxon>
        <taxon>Pseudomonadota</taxon>
        <taxon>Alphaproteobacteria</taxon>
        <taxon>Acetobacterales</taxon>
        <taxon>Acetobacteraceae</taxon>
        <taxon>Aristophania</taxon>
    </lineage>
</organism>
<dbReference type="InterPro" id="IPR029044">
    <property type="entry name" value="Nucleotide-diphossugar_trans"/>
</dbReference>
<dbReference type="SUPFAM" id="SSF53756">
    <property type="entry name" value="UDP-Glycosyltransferase/glycogen phosphorylase"/>
    <property type="match status" value="1"/>
</dbReference>
<dbReference type="AlphaFoldDB" id="A0A6P1NDI2"/>
<dbReference type="EMBL" id="CP047652">
    <property type="protein sequence ID" value="QHI95523.1"/>
    <property type="molecule type" value="Genomic_DNA"/>
</dbReference>
<evidence type="ECO:0008006" key="3">
    <source>
        <dbReference type="Google" id="ProtNLM"/>
    </source>
</evidence>
<evidence type="ECO:0000313" key="2">
    <source>
        <dbReference type="Proteomes" id="UP000463975"/>
    </source>
</evidence>
<dbReference type="KEGG" id="bomb:GT348_03900"/>
<gene>
    <name evidence="1" type="ORF">GT348_03900</name>
</gene>
<keyword evidence="2" id="KW-1185">Reference proteome</keyword>
<dbReference type="Gene3D" id="3.90.550.10">
    <property type="entry name" value="Spore Coat Polysaccharide Biosynthesis Protein SpsA, Chain A"/>
    <property type="match status" value="1"/>
</dbReference>
<name>A0A6P1NDI2_9PROT</name>
<dbReference type="Proteomes" id="UP000463975">
    <property type="component" value="Chromosome"/>
</dbReference>
<evidence type="ECO:0000313" key="1">
    <source>
        <dbReference type="EMBL" id="QHI95523.1"/>
    </source>
</evidence>
<dbReference type="RefSeq" id="WP_160618600.1">
    <property type="nucleotide sequence ID" value="NZ_CP047652.1"/>
</dbReference>
<reference evidence="1 2" key="1">
    <citation type="submission" date="2020-01" db="EMBL/GenBank/DDBJ databases">
        <title>Genome sequencing of strain KACC 21507.</title>
        <authorList>
            <person name="Heo J."/>
            <person name="Kim S.-J."/>
            <person name="Kim J.-S."/>
            <person name="Hong S.-B."/>
            <person name="Kwon S.-W."/>
        </authorList>
    </citation>
    <scope>NUCLEOTIDE SEQUENCE [LARGE SCALE GENOMIC DNA]</scope>
    <source>
        <strain evidence="1 2">KACC 21507</strain>
    </source>
</reference>
<accession>A0A6P1NDI2</accession>
<sequence length="1052" mass="119928">MTRYHSEKNMHPTEKKEIGPPLWCQFDAKWYCRRYCMLLSDAEKQADDQALEAIWQENARENKRSPNRFFDEEWYLQHNGNVYQHVRPGGIFETGFQHYIDIGAKSCTPHWLFKEEDYFRKNPDLSYRKISSYGFLNSYDHYLKIGDKVGKKANRFFDPSLFIKECLKDNIDIDLNEGAFCQFLSLNNPLVSLVRTSWYFDPKWYISAYPEVNTLIERGIYAFPLQHYLCNNEPTRFDPNPYFSESYYLTLYPDIARAVDEGHFRNGYEHFLRSGLYERRRPRAEIELDLSLSQGKNAHFLIEHEVEDVFALYIKQKEENFSIKPASCSIEEAKLLSIKRIAALLPSLYREPLCFTKTSLPQLSVIIISEGDYLSTIATLASLYHNFTGKEEIIVVSNGNPTEKALLKQAFHGVRLIYPSEWQNDKALFNIGLEKSNADNIVMLYNGVTFHSGAISIILSALENDEIDGGGGQVISSKHSVIEAGCYITRDSAVTVNGLGEKPFAPKLNFRRRADAFQRGVFFGRKHDLQPILAKISSLIDKTGFLTLSATLSALGKKLVYIPELLVNDLEMSQISFPRTQSLPLHFRQDFASYLVTKPLNIEQEIAVNVQQSGKKALLIYPRLPLKKEGGHSRRVFDLIKILCQNNWSVVFVALNDGNEDRLTIFSDFPQNVSCYIGKNYVDEFLEQEKAPFDLVWVNGADTLTLLAPQLKSKISPTQALILDIASLEGNGLKASETYLRRCVGAEYDKQRLYEELRRELSEAWICQAILTDNKWEADLIKPLGISNVLAVPNVYHDTLSSSLNSEKKGLLFPVPLLASGDAAHDGIDWFCLHVIPHLKELLPEEIPIWIGGYHHPSVNLEFYERFAWLRGLTKFVSFEDQLAQSQLMIVPTRVMNTVPPEILDAIKAGLPGVMGSSIMKCLEFEDGKTCLDGGFNDPQHFALAIAELYTNDTLWKEISQTASNKIAETHSLKQFETAILNIIEPSSNRIHFDHKSNLVQNEKKRRFKPAPLFLTVKSKSEEKIESSLLEIEEENNPDIAPKIRLGVSLNT</sequence>
<dbReference type="SUPFAM" id="SSF53448">
    <property type="entry name" value="Nucleotide-diphospho-sugar transferases"/>
    <property type="match status" value="1"/>
</dbReference>